<keyword evidence="3" id="KW-1185">Reference proteome</keyword>
<proteinExistence type="predicted"/>
<organism evidence="2 3">
    <name type="scientific">Oldenlandia corymbosa var. corymbosa</name>
    <dbReference type="NCBI Taxonomy" id="529605"/>
    <lineage>
        <taxon>Eukaryota</taxon>
        <taxon>Viridiplantae</taxon>
        <taxon>Streptophyta</taxon>
        <taxon>Embryophyta</taxon>
        <taxon>Tracheophyta</taxon>
        <taxon>Spermatophyta</taxon>
        <taxon>Magnoliopsida</taxon>
        <taxon>eudicotyledons</taxon>
        <taxon>Gunneridae</taxon>
        <taxon>Pentapetalae</taxon>
        <taxon>asterids</taxon>
        <taxon>lamiids</taxon>
        <taxon>Gentianales</taxon>
        <taxon>Rubiaceae</taxon>
        <taxon>Rubioideae</taxon>
        <taxon>Spermacoceae</taxon>
        <taxon>Hedyotis-Oldenlandia complex</taxon>
        <taxon>Oldenlandia</taxon>
    </lineage>
</organism>
<evidence type="ECO:0000313" key="2">
    <source>
        <dbReference type="EMBL" id="CAI9094328.1"/>
    </source>
</evidence>
<evidence type="ECO:0000256" key="1">
    <source>
        <dbReference type="SAM" id="Phobius"/>
    </source>
</evidence>
<evidence type="ECO:0000313" key="3">
    <source>
        <dbReference type="Proteomes" id="UP001161247"/>
    </source>
</evidence>
<dbReference type="Proteomes" id="UP001161247">
    <property type="component" value="Chromosome 2"/>
</dbReference>
<gene>
    <name evidence="2" type="ORF">OLC1_LOCUS5518</name>
</gene>
<keyword evidence="1" id="KW-0812">Transmembrane</keyword>
<dbReference type="EMBL" id="OX459119">
    <property type="protein sequence ID" value="CAI9094328.1"/>
    <property type="molecule type" value="Genomic_DNA"/>
</dbReference>
<keyword evidence="1" id="KW-1133">Transmembrane helix</keyword>
<dbReference type="AlphaFoldDB" id="A0AAV1CH11"/>
<name>A0AAV1CH11_OLDCO</name>
<accession>A0AAV1CH11</accession>
<reference evidence="2" key="1">
    <citation type="submission" date="2023-03" db="EMBL/GenBank/DDBJ databases">
        <authorList>
            <person name="Julca I."/>
        </authorList>
    </citation>
    <scope>NUCLEOTIDE SEQUENCE</scope>
</reference>
<sequence>MGKPKPNKPKPPPSGRTNCASCIVATVFLIFVIIVILIVYFTLLYAGSQVGFMYIPAGKVNAGGSQYMAASFAVQSFPLFTNQPMTYGDRVQVGNGGSGSDLAYLYPPSLC</sequence>
<feature type="transmembrane region" description="Helical" evidence="1">
    <location>
        <begin position="21"/>
        <end position="46"/>
    </location>
</feature>
<protein>
    <submittedName>
        <fullName evidence="2">OLC1v1030051C1</fullName>
    </submittedName>
</protein>
<keyword evidence="1" id="KW-0472">Membrane</keyword>